<reference evidence="2" key="1">
    <citation type="submission" date="2021-07" db="EMBL/GenBank/DDBJ databases">
        <authorList>
            <person name="Catto M.A."/>
            <person name="Jacobson A."/>
            <person name="Kennedy G."/>
            <person name="Labadie P."/>
            <person name="Hunt B.G."/>
            <person name="Srinivasan R."/>
        </authorList>
    </citation>
    <scope>NUCLEOTIDE SEQUENCE</scope>
    <source>
        <strain evidence="2">PL_HMW_Pooled</strain>
        <tissue evidence="2">Head</tissue>
    </source>
</reference>
<accession>A0AAE1I0Y8</accession>
<keyword evidence="3" id="KW-1185">Reference proteome</keyword>
<dbReference type="Gene3D" id="3.90.320.10">
    <property type="match status" value="1"/>
</dbReference>
<evidence type="ECO:0000313" key="2">
    <source>
        <dbReference type="EMBL" id="KAK3931163.1"/>
    </source>
</evidence>
<comment type="caution">
    <text evidence="2">The sequence shown here is derived from an EMBL/GenBank/DDBJ whole genome shotgun (WGS) entry which is preliminary data.</text>
</comment>
<dbReference type="InterPro" id="IPR019080">
    <property type="entry name" value="YqaJ_viral_recombinase"/>
</dbReference>
<dbReference type="InterPro" id="IPR011604">
    <property type="entry name" value="PDDEXK-like_dom_sf"/>
</dbReference>
<dbReference type="Proteomes" id="UP001219518">
    <property type="component" value="Unassembled WGS sequence"/>
</dbReference>
<protein>
    <submittedName>
        <fullName evidence="2">Alkaline nuclease</fullName>
    </submittedName>
</protein>
<gene>
    <name evidence="2" type="ORF">KUF71_025143</name>
</gene>
<dbReference type="PANTHER" id="PTHR46609">
    <property type="entry name" value="EXONUCLEASE, PHAGE-TYPE/RECB, C-TERMINAL DOMAIN-CONTAINING PROTEIN"/>
    <property type="match status" value="1"/>
</dbReference>
<dbReference type="Pfam" id="PF09588">
    <property type="entry name" value="YqaJ"/>
    <property type="match status" value="1"/>
</dbReference>
<dbReference type="EMBL" id="JAHWGI010001418">
    <property type="protein sequence ID" value="KAK3931163.1"/>
    <property type="molecule type" value="Genomic_DNA"/>
</dbReference>
<dbReference type="InterPro" id="IPR011335">
    <property type="entry name" value="Restrct_endonuc-II-like"/>
</dbReference>
<evidence type="ECO:0000259" key="1">
    <source>
        <dbReference type="Pfam" id="PF09588"/>
    </source>
</evidence>
<name>A0AAE1I0Y8_9NEOP</name>
<dbReference type="PANTHER" id="PTHR46609:SF8">
    <property type="entry name" value="YQAJ VIRAL RECOMBINASE DOMAIN-CONTAINING PROTEIN"/>
    <property type="match status" value="1"/>
</dbReference>
<reference evidence="2" key="2">
    <citation type="journal article" date="2023" name="BMC Genomics">
        <title>Pest status, molecular evolution, and epigenetic factors derived from the genome assembly of Frankliniella fusca, a thysanopteran phytovirus vector.</title>
        <authorList>
            <person name="Catto M.A."/>
            <person name="Labadie P.E."/>
            <person name="Jacobson A.L."/>
            <person name="Kennedy G.G."/>
            <person name="Srinivasan R."/>
            <person name="Hunt B.G."/>
        </authorList>
    </citation>
    <scope>NUCLEOTIDE SEQUENCE</scope>
    <source>
        <strain evidence="2">PL_HMW_Pooled</strain>
    </source>
</reference>
<feature type="domain" description="YqaJ viral recombinase" evidence="1">
    <location>
        <begin position="165"/>
        <end position="324"/>
    </location>
</feature>
<proteinExistence type="predicted"/>
<evidence type="ECO:0000313" key="3">
    <source>
        <dbReference type="Proteomes" id="UP001219518"/>
    </source>
</evidence>
<sequence length="407" mass="47989">MQPLGFKKIDFRKMSVTCTGRECYWNKAPRPKNPGIIKEKGDYYPKRDTERRATFDPRAKRFQNEDVDIVARLLSLLKTSQDTKSLWSLQLKTAAKKYEFNTPIVISDPIFADLIVDNYDGPPRDTETVKVQCSIFFWLMHWVRNYHRTTLELQNTRGQTENGFWYSERCVRVTASVAKQVLGLTSPEAKMNFLRKHMWGLDKFESPGMIYGKESEPIAREEYIKEIRKEDPQATVREMGTCINPDFPQLSCSPDGLLFSEVLGDRLLEIKCPVVLAEGDPNHFEQFLHQKQKWNFFLKRNKHGSLELKKTSQYYYQIQMSMAILNLTLCDFVVWSKNGMVKLTINFDMSFWQEKKKRLMAIHRSLFVPEHFFMRTPRFLLPQELTYPEFHEDHEDVYFVNHVEGDM</sequence>
<organism evidence="2 3">
    <name type="scientific">Frankliniella fusca</name>
    <dbReference type="NCBI Taxonomy" id="407009"/>
    <lineage>
        <taxon>Eukaryota</taxon>
        <taxon>Metazoa</taxon>
        <taxon>Ecdysozoa</taxon>
        <taxon>Arthropoda</taxon>
        <taxon>Hexapoda</taxon>
        <taxon>Insecta</taxon>
        <taxon>Pterygota</taxon>
        <taxon>Neoptera</taxon>
        <taxon>Paraneoptera</taxon>
        <taxon>Thysanoptera</taxon>
        <taxon>Terebrantia</taxon>
        <taxon>Thripoidea</taxon>
        <taxon>Thripidae</taxon>
        <taxon>Frankliniella</taxon>
    </lineage>
</organism>
<dbReference type="InterPro" id="IPR051703">
    <property type="entry name" value="NF-kappa-B_Signaling_Reg"/>
</dbReference>
<dbReference type="CDD" id="cd22343">
    <property type="entry name" value="PDDEXK_lambda_exonuclease-like"/>
    <property type="match status" value="1"/>
</dbReference>
<dbReference type="SUPFAM" id="SSF52980">
    <property type="entry name" value="Restriction endonuclease-like"/>
    <property type="match status" value="1"/>
</dbReference>
<dbReference type="AlphaFoldDB" id="A0AAE1I0Y8"/>
<dbReference type="GO" id="GO:0006281">
    <property type="term" value="P:DNA repair"/>
    <property type="evidence" value="ECO:0007669"/>
    <property type="project" value="UniProtKB-ARBA"/>
</dbReference>